<feature type="region of interest" description="Disordered" evidence="2">
    <location>
        <begin position="413"/>
        <end position="443"/>
    </location>
</feature>
<name>A0A5J4LAW6_9ACTN</name>
<dbReference type="GeneID" id="96749810"/>
<dbReference type="PANTHER" id="PTHR46696:SF1">
    <property type="entry name" value="CYTOCHROME P450 YJIB-RELATED"/>
    <property type="match status" value="1"/>
</dbReference>
<evidence type="ECO:0000313" key="4">
    <source>
        <dbReference type="Proteomes" id="UP000325598"/>
    </source>
</evidence>
<dbReference type="Gene3D" id="1.10.630.10">
    <property type="entry name" value="Cytochrome P450"/>
    <property type="match status" value="1"/>
</dbReference>
<evidence type="ECO:0000313" key="3">
    <source>
        <dbReference type="EMBL" id="GES27788.1"/>
    </source>
</evidence>
<comment type="caution">
    <text evidence="3">The sequence shown here is derived from an EMBL/GenBank/DDBJ whole genome shotgun (WGS) entry which is preliminary data.</text>
</comment>
<dbReference type="GO" id="GO:0004497">
    <property type="term" value="F:monooxygenase activity"/>
    <property type="evidence" value="ECO:0007669"/>
    <property type="project" value="InterPro"/>
</dbReference>
<dbReference type="InterPro" id="IPR036396">
    <property type="entry name" value="Cyt_P450_sf"/>
</dbReference>
<dbReference type="AlphaFoldDB" id="A0A5J4LAW6"/>
<gene>
    <name evidence="3" type="ORF">San01_02750</name>
</gene>
<protein>
    <submittedName>
        <fullName evidence="3">Cytochrome P450</fullName>
    </submittedName>
</protein>
<accession>A0A5J4LAW6</accession>
<evidence type="ECO:0000256" key="2">
    <source>
        <dbReference type="SAM" id="MobiDB-lite"/>
    </source>
</evidence>
<dbReference type="GO" id="GO:0016705">
    <property type="term" value="F:oxidoreductase activity, acting on paired donors, with incorporation or reduction of molecular oxygen"/>
    <property type="evidence" value="ECO:0007669"/>
    <property type="project" value="InterPro"/>
</dbReference>
<evidence type="ECO:0000256" key="1">
    <source>
        <dbReference type="ARBA" id="ARBA00010617"/>
    </source>
</evidence>
<dbReference type="EMBL" id="BLAG01000004">
    <property type="protein sequence ID" value="GES27788.1"/>
    <property type="molecule type" value="Genomic_DNA"/>
</dbReference>
<dbReference type="GO" id="GO:0020037">
    <property type="term" value="F:heme binding"/>
    <property type="evidence" value="ECO:0007669"/>
    <property type="project" value="InterPro"/>
</dbReference>
<dbReference type="PRINTS" id="PR00359">
    <property type="entry name" value="BP450"/>
</dbReference>
<reference evidence="3 4" key="1">
    <citation type="submission" date="2019-10" db="EMBL/GenBank/DDBJ databases">
        <title>Whole genome shotgun sequence of Streptomyces angustmyceticus NBRC 3934.</title>
        <authorList>
            <person name="Hosoyama A."/>
            <person name="Ichikawa N."/>
            <person name="Kimura A."/>
            <person name="Kitahashi Y."/>
            <person name="Komaki H."/>
            <person name="Uohara A."/>
        </authorList>
    </citation>
    <scope>NUCLEOTIDE SEQUENCE [LARGE SCALE GENOMIC DNA]</scope>
    <source>
        <strain evidence="3 4">NBRC 3934</strain>
    </source>
</reference>
<dbReference type="GO" id="GO:0005506">
    <property type="term" value="F:iron ion binding"/>
    <property type="evidence" value="ECO:0007669"/>
    <property type="project" value="InterPro"/>
</dbReference>
<feature type="region of interest" description="Disordered" evidence="2">
    <location>
        <begin position="1"/>
        <end position="26"/>
    </location>
</feature>
<sequence>MQSHSEFQAPPPGCPAHADGERVPLHGPEFAAAPDAFYDMLRQYGPSAPVELAPGVQAELVTDYATALHVLQNPDTFARDSRRWRALNEGQVPADSPVLPMMMYRPNCMFSDGAEHLRLRQAVTDSFALLDMHRVSRHVDRVAEYLIDQFSVRGKTDLIGDYAQLLPLLVFNDLFGCPAEIGDRLISAISNLFDGVDVERANQAMAGALFELVTLKRGTPGDDITSWLMQHQSRLTDEEMVHQLALLIGAGTEPVQNIIANSLRLLLSDEQFADGQQGGGDVLVEDALNEVLWNSPPIANYATHYPVHDVELAGNKLAAGTPVLISFAAANGDPSLSAGRQTFSKRAHLAWGAGPHACPAKDPALLIAIRAMEKLLNALPDIELGVPADTLTWRPGPFHRALNALPARFTPVRSERRGLRPGSAGTPGGGDARAREEQSTSQKGSWWSGFLSWWRA</sequence>
<organism evidence="3 4">
    <name type="scientific">Streptomyces angustmyceticus</name>
    <dbReference type="NCBI Taxonomy" id="285578"/>
    <lineage>
        <taxon>Bacteria</taxon>
        <taxon>Bacillati</taxon>
        <taxon>Actinomycetota</taxon>
        <taxon>Actinomycetes</taxon>
        <taxon>Kitasatosporales</taxon>
        <taxon>Streptomycetaceae</taxon>
        <taxon>Streptomyces</taxon>
    </lineage>
</organism>
<comment type="similarity">
    <text evidence="1">Belongs to the cytochrome P450 family.</text>
</comment>
<dbReference type="OrthoDB" id="4133219at2"/>
<proteinExistence type="inferred from homology"/>
<dbReference type="PANTHER" id="PTHR46696">
    <property type="entry name" value="P450, PUTATIVE (EUROFUNG)-RELATED"/>
    <property type="match status" value="1"/>
</dbReference>
<dbReference type="SUPFAM" id="SSF48264">
    <property type="entry name" value="Cytochrome P450"/>
    <property type="match status" value="1"/>
</dbReference>
<keyword evidence="4" id="KW-1185">Reference proteome</keyword>
<dbReference type="CDD" id="cd20623">
    <property type="entry name" value="CYP_unk"/>
    <property type="match status" value="1"/>
</dbReference>
<dbReference type="InterPro" id="IPR002397">
    <property type="entry name" value="Cyt_P450_B"/>
</dbReference>
<dbReference type="RefSeq" id="WP_086717729.1">
    <property type="nucleotide sequence ID" value="NZ_BLAG01000004.1"/>
</dbReference>
<dbReference type="Proteomes" id="UP000325598">
    <property type="component" value="Unassembled WGS sequence"/>
</dbReference>